<organism evidence="1 2">
    <name type="scientific">Deminuibacter soli</name>
    <dbReference type="NCBI Taxonomy" id="2291815"/>
    <lineage>
        <taxon>Bacteria</taxon>
        <taxon>Pseudomonadati</taxon>
        <taxon>Bacteroidota</taxon>
        <taxon>Chitinophagia</taxon>
        <taxon>Chitinophagales</taxon>
        <taxon>Chitinophagaceae</taxon>
        <taxon>Deminuibacter</taxon>
    </lineage>
</organism>
<proteinExistence type="predicted"/>
<keyword evidence="2" id="KW-1185">Reference proteome</keyword>
<reference evidence="1 2" key="1">
    <citation type="submission" date="2018-08" db="EMBL/GenBank/DDBJ databases">
        <title>Chitinophagaceae sp. K23C18032701, a novel bacterium isolated from forest soil.</title>
        <authorList>
            <person name="Wang C."/>
        </authorList>
    </citation>
    <scope>NUCLEOTIDE SEQUENCE [LARGE SCALE GENOMIC DNA]</scope>
    <source>
        <strain evidence="1 2">K23C18032701</strain>
    </source>
</reference>
<accession>A0A3E1NIN6</accession>
<name>A0A3E1NIN6_9BACT</name>
<dbReference type="EMBL" id="QTJU01000004">
    <property type="protein sequence ID" value="RFM27648.1"/>
    <property type="molecule type" value="Genomic_DNA"/>
</dbReference>
<dbReference type="Proteomes" id="UP000261284">
    <property type="component" value="Unassembled WGS sequence"/>
</dbReference>
<sequence length="70" mass="8079">MVLHQMGMVFTQHVLYQLLVLCEINQLFAGEHGRIGIAQFFHIARNRHNGVAVKIPDGTKQEPRRTEARR</sequence>
<protein>
    <submittedName>
        <fullName evidence="1">Uncharacterized protein</fullName>
    </submittedName>
</protein>
<gene>
    <name evidence="1" type="ORF">DXN05_13125</name>
</gene>
<evidence type="ECO:0000313" key="1">
    <source>
        <dbReference type="EMBL" id="RFM27648.1"/>
    </source>
</evidence>
<evidence type="ECO:0000313" key="2">
    <source>
        <dbReference type="Proteomes" id="UP000261284"/>
    </source>
</evidence>
<comment type="caution">
    <text evidence="1">The sequence shown here is derived from an EMBL/GenBank/DDBJ whole genome shotgun (WGS) entry which is preliminary data.</text>
</comment>
<dbReference type="AlphaFoldDB" id="A0A3E1NIN6"/>